<dbReference type="EMBL" id="AWWI01000172">
    <property type="protein sequence ID" value="PIL16330.1"/>
    <property type="molecule type" value="Genomic_DNA"/>
</dbReference>
<evidence type="ECO:0000313" key="3">
    <source>
        <dbReference type="Proteomes" id="UP000231259"/>
    </source>
</evidence>
<dbReference type="InterPro" id="IPR025668">
    <property type="entry name" value="Tnp_DDE_dom"/>
</dbReference>
<protein>
    <recommendedName>
        <fullName evidence="1">Transposase DDE domain-containing protein</fullName>
    </recommendedName>
</protein>
<keyword evidence="3" id="KW-1185">Reference proteome</keyword>
<dbReference type="Proteomes" id="UP000231259">
    <property type="component" value="Unassembled WGS sequence"/>
</dbReference>
<feature type="domain" description="Transposase DDE" evidence="1">
    <location>
        <begin position="7"/>
        <end position="173"/>
    </location>
</feature>
<dbReference type="AlphaFoldDB" id="A0A2G8R450"/>
<accession>A0A2G8R450</accession>
<name>A0A2G8R450_9RHOB</name>
<sequence length="179" mass="20633">MTRPVGRPSLTNVKRFYEDFHYQAQSSDEERRVIAKIEWHPGELFPRVGFIVTNLPMEPDWAVRFYNQRGTAEQHIKEAKYAFRWTRLSCKQFGDNEVRLQLHALACNLATFLRCIELPEAMTDWSLTSLQLKLIKIGARVMRHARAITFQLAEVAVTGPMLRAILAAIHRLRAPPSCA</sequence>
<dbReference type="Pfam" id="PF13701">
    <property type="entry name" value="DDE_Tnp_1_4"/>
    <property type="match status" value="1"/>
</dbReference>
<reference evidence="2 3" key="1">
    <citation type="submission" date="2013-09" db="EMBL/GenBank/DDBJ databases">
        <title>Genome sequencing of Phaeobacter antarcticus sp. nov. SM1211.</title>
        <authorList>
            <person name="Zhang X.-Y."/>
            <person name="Liu C."/>
            <person name="Chen X.-L."/>
            <person name="Xie B.-B."/>
            <person name="Qin Q.-L."/>
            <person name="Rong J.-C."/>
            <person name="Zhang Y.-Z."/>
        </authorList>
    </citation>
    <scope>NUCLEOTIDE SEQUENCE [LARGE SCALE GENOMIC DNA]</scope>
    <source>
        <strain evidence="2 3">SM1211</strain>
    </source>
</reference>
<evidence type="ECO:0000259" key="1">
    <source>
        <dbReference type="Pfam" id="PF13701"/>
    </source>
</evidence>
<gene>
    <name evidence="2" type="ORF">P775_25010</name>
</gene>
<proteinExistence type="predicted"/>
<comment type="caution">
    <text evidence="2">The sequence shown here is derived from an EMBL/GenBank/DDBJ whole genome shotgun (WGS) entry which is preliminary data.</text>
</comment>
<evidence type="ECO:0000313" key="2">
    <source>
        <dbReference type="EMBL" id="PIL16330.1"/>
    </source>
</evidence>
<organism evidence="2 3">
    <name type="scientific">Puniceibacterium antarcticum</name>
    <dbReference type="NCBI Taxonomy" id="1206336"/>
    <lineage>
        <taxon>Bacteria</taxon>
        <taxon>Pseudomonadati</taxon>
        <taxon>Pseudomonadota</taxon>
        <taxon>Alphaproteobacteria</taxon>
        <taxon>Rhodobacterales</taxon>
        <taxon>Paracoccaceae</taxon>
        <taxon>Puniceibacterium</taxon>
    </lineage>
</organism>